<feature type="compositionally biased region" description="Basic and acidic residues" evidence="3">
    <location>
        <begin position="217"/>
        <end position="230"/>
    </location>
</feature>
<dbReference type="InterPro" id="IPR036612">
    <property type="entry name" value="KH_dom_type_1_sf"/>
</dbReference>
<dbReference type="Proteomes" id="UP000095287">
    <property type="component" value="Unplaced"/>
</dbReference>
<protein>
    <submittedName>
        <fullName evidence="6">KH domain-containing protein</fullName>
    </submittedName>
</protein>
<sequence>MGRTATKRSRSASDSSQHSRRSRDDNDNDVPKRKRTRSIARDDSHSECRLLVNVTKAGGIIGFKGQLIRETEEECNAKLTMSTDSQGGYRVLTIRATIREILTVIDRLYSTLTDETSSGPGRTEMIRIIYHDSIVAAVIGRGGRTVAHIRDKTNATINISAEAFEGSTDRVISVSGNRQHALDAIHEVLKVITGLAVRGSEDPFLGKRNTRPTSPCEPRRHREPARESAYRNDPAVARGRTFSTSRPGPARYPPHGGYPHEYFPAYPAPMDPSWMGHPPYGYPYPHPVMGYTQHGFMPVPPPYARGHEANDRDMRRPPAPPVPPYLPVQPSSASTAGGPSYSHDREAGVEYSPDGAPLVLGESPAKPAQQPRYAPEQDNEEEYDFRSPHYQVTKYC</sequence>
<evidence type="ECO:0000256" key="1">
    <source>
        <dbReference type="ARBA" id="ARBA00022737"/>
    </source>
</evidence>
<feature type="region of interest" description="Disordered" evidence="3">
    <location>
        <begin position="203"/>
        <end position="231"/>
    </location>
</feature>
<keyword evidence="1" id="KW-0677">Repeat</keyword>
<keyword evidence="2" id="KW-0694">RNA-binding</keyword>
<dbReference type="PROSITE" id="PS50084">
    <property type="entry name" value="KH_TYPE_1"/>
    <property type="match status" value="2"/>
</dbReference>
<proteinExistence type="predicted"/>
<dbReference type="Pfam" id="PF00013">
    <property type="entry name" value="KH_1"/>
    <property type="match status" value="2"/>
</dbReference>
<feature type="region of interest" description="Disordered" evidence="3">
    <location>
        <begin position="302"/>
        <end position="396"/>
    </location>
</feature>
<organism evidence="5 6">
    <name type="scientific">Steinernema glaseri</name>
    <dbReference type="NCBI Taxonomy" id="37863"/>
    <lineage>
        <taxon>Eukaryota</taxon>
        <taxon>Metazoa</taxon>
        <taxon>Ecdysozoa</taxon>
        <taxon>Nematoda</taxon>
        <taxon>Chromadorea</taxon>
        <taxon>Rhabditida</taxon>
        <taxon>Tylenchina</taxon>
        <taxon>Panagrolaimomorpha</taxon>
        <taxon>Strongyloidoidea</taxon>
        <taxon>Steinernematidae</taxon>
        <taxon>Steinernema</taxon>
    </lineage>
</organism>
<reference evidence="6" key="1">
    <citation type="submission" date="2016-11" db="UniProtKB">
        <authorList>
            <consortium name="WormBaseParasite"/>
        </authorList>
    </citation>
    <scope>IDENTIFICATION</scope>
</reference>
<accession>A0A1I7ZSM3</accession>
<name>A0A1I7ZSM3_9BILA</name>
<keyword evidence="5" id="KW-1185">Reference proteome</keyword>
<dbReference type="AlphaFoldDB" id="A0A1I7ZSM3"/>
<dbReference type="InterPro" id="IPR004088">
    <property type="entry name" value="KH_dom_type_1"/>
</dbReference>
<feature type="compositionally biased region" description="Basic residues" evidence="3">
    <location>
        <begin position="1"/>
        <end position="10"/>
    </location>
</feature>
<dbReference type="SMART" id="SM00322">
    <property type="entry name" value="KH"/>
    <property type="match status" value="2"/>
</dbReference>
<dbReference type="SUPFAM" id="SSF54791">
    <property type="entry name" value="Eukaryotic type KH-domain (KH-domain type I)"/>
    <property type="match status" value="2"/>
</dbReference>
<evidence type="ECO:0000256" key="3">
    <source>
        <dbReference type="SAM" id="MobiDB-lite"/>
    </source>
</evidence>
<feature type="region of interest" description="Disordered" evidence="3">
    <location>
        <begin position="1"/>
        <end position="41"/>
    </location>
</feature>
<evidence type="ECO:0000259" key="4">
    <source>
        <dbReference type="SMART" id="SM00322"/>
    </source>
</evidence>
<dbReference type="WBParaSite" id="L893_g29142.t1">
    <property type="protein sequence ID" value="L893_g29142.t1"/>
    <property type="gene ID" value="L893_g29142"/>
</dbReference>
<feature type="domain" description="K Homology" evidence="4">
    <location>
        <begin position="122"/>
        <end position="193"/>
    </location>
</feature>
<dbReference type="PANTHER" id="PTHR10288">
    <property type="entry name" value="KH DOMAIN CONTAINING RNA BINDING PROTEIN"/>
    <property type="match status" value="1"/>
</dbReference>
<dbReference type="InterPro" id="IPR004087">
    <property type="entry name" value="KH_dom"/>
</dbReference>
<dbReference type="Gene3D" id="3.30.1370.10">
    <property type="entry name" value="K Homology domain, type 1"/>
    <property type="match status" value="2"/>
</dbReference>
<feature type="compositionally biased region" description="Basic and acidic residues" evidence="3">
    <location>
        <begin position="305"/>
        <end position="316"/>
    </location>
</feature>
<dbReference type="GO" id="GO:0003723">
    <property type="term" value="F:RNA binding"/>
    <property type="evidence" value="ECO:0007669"/>
    <property type="project" value="UniProtKB-UniRule"/>
</dbReference>
<feature type="domain" description="K Homology" evidence="4">
    <location>
        <begin position="44"/>
        <end position="113"/>
    </location>
</feature>
<evidence type="ECO:0000313" key="5">
    <source>
        <dbReference type="Proteomes" id="UP000095287"/>
    </source>
</evidence>
<evidence type="ECO:0000313" key="6">
    <source>
        <dbReference type="WBParaSite" id="L893_g29142.t1"/>
    </source>
</evidence>
<feature type="compositionally biased region" description="Pro residues" evidence="3">
    <location>
        <begin position="317"/>
        <end position="327"/>
    </location>
</feature>
<evidence type="ECO:0000256" key="2">
    <source>
        <dbReference type="PROSITE-ProRule" id="PRU00117"/>
    </source>
</evidence>
<feature type="compositionally biased region" description="Basic and acidic residues" evidence="3">
    <location>
        <begin position="22"/>
        <end position="31"/>
    </location>
</feature>